<accession>A0AAN6UQI0</accession>
<evidence type="ECO:0000313" key="2">
    <source>
        <dbReference type="Proteomes" id="UP001304895"/>
    </source>
</evidence>
<name>A0AAN6UQI0_9PEZI</name>
<keyword evidence="2" id="KW-1185">Reference proteome</keyword>
<evidence type="ECO:0000313" key="1">
    <source>
        <dbReference type="EMBL" id="KAK4137358.1"/>
    </source>
</evidence>
<reference evidence="1" key="2">
    <citation type="submission" date="2023-05" db="EMBL/GenBank/DDBJ databases">
        <authorList>
            <consortium name="Lawrence Berkeley National Laboratory"/>
            <person name="Steindorff A."/>
            <person name="Hensen N."/>
            <person name="Bonometti L."/>
            <person name="Westerberg I."/>
            <person name="Brannstrom I.O."/>
            <person name="Guillou S."/>
            <person name="Cros-Aarteil S."/>
            <person name="Calhoun S."/>
            <person name="Haridas S."/>
            <person name="Kuo A."/>
            <person name="Mondo S."/>
            <person name="Pangilinan J."/>
            <person name="Riley R."/>
            <person name="Labutti K."/>
            <person name="Andreopoulos B."/>
            <person name="Lipzen A."/>
            <person name="Chen C."/>
            <person name="Yanf M."/>
            <person name="Daum C."/>
            <person name="Ng V."/>
            <person name="Clum A."/>
            <person name="Ohm R."/>
            <person name="Martin F."/>
            <person name="Silar P."/>
            <person name="Natvig D."/>
            <person name="Lalanne C."/>
            <person name="Gautier V."/>
            <person name="Ament-Velasquez S.L."/>
            <person name="Kruys A."/>
            <person name="Hutchinson M.I."/>
            <person name="Powell A.J."/>
            <person name="Barry K."/>
            <person name="Miller A.N."/>
            <person name="Grigoriev I.V."/>
            <person name="Debuchy R."/>
            <person name="Gladieux P."/>
            <person name="Thoren M.H."/>
            <person name="Johannesson H."/>
        </authorList>
    </citation>
    <scope>NUCLEOTIDE SEQUENCE</scope>
    <source>
        <strain evidence="1">CBS 123565</strain>
    </source>
</reference>
<dbReference type="AlphaFoldDB" id="A0AAN6UQI0"/>
<dbReference type="Proteomes" id="UP001304895">
    <property type="component" value="Unassembled WGS sequence"/>
</dbReference>
<sequence length="151" mass="16769">MAAFPCSQIPNCGVDAAEPLGRRVVTRDELMMAGNGISEAGTDRERAEGEGWLHRKQYHDYSNAVGVRLTWASLHQYVGCVLRQRARNLERQRPTRRLPVARLFRCSVAVGGSTHCKRPAANMSIRAVTHCRVRRSSQTSQKSPASRPACP</sequence>
<gene>
    <name evidence="1" type="ORF">BT67DRAFT_105815</name>
</gene>
<protein>
    <submittedName>
        <fullName evidence="1">Uncharacterized protein</fullName>
    </submittedName>
</protein>
<organism evidence="1 2">
    <name type="scientific">Trichocladium antarcticum</name>
    <dbReference type="NCBI Taxonomy" id="1450529"/>
    <lineage>
        <taxon>Eukaryota</taxon>
        <taxon>Fungi</taxon>
        <taxon>Dikarya</taxon>
        <taxon>Ascomycota</taxon>
        <taxon>Pezizomycotina</taxon>
        <taxon>Sordariomycetes</taxon>
        <taxon>Sordariomycetidae</taxon>
        <taxon>Sordariales</taxon>
        <taxon>Chaetomiaceae</taxon>
        <taxon>Trichocladium</taxon>
    </lineage>
</organism>
<proteinExistence type="predicted"/>
<comment type="caution">
    <text evidence="1">The sequence shown here is derived from an EMBL/GenBank/DDBJ whole genome shotgun (WGS) entry which is preliminary data.</text>
</comment>
<dbReference type="EMBL" id="MU853402">
    <property type="protein sequence ID" value="KAK4137358.1"/>
    <property type="molecule type" value="Genomic_DNA"/>
</dbReference>
<reference evidence="1" key="1">
    <citation type="journal article" date="2023" name="Mol. Phylogenet. Evol.">
        <title>Genome-scale phylogeny and comparative genomics of the fungal order Sordariales.</title>
        <authorList>
            <person name="Hensen N."/>
            <person name="Bonometti L."/>
            <person name="Westerberg I."/>
            <person name="Brannstrom I.O."/>
            <person name="Guillou S."/>
            <person name="Cros-Aarteil S."/>
            <person name="Calhoun S."/>
            <person name="Haridas S."/>
            <person name="Kuo A."/>
            <person name="Mondo S."/>
            <person name="Pangilinan J."/>
            <person name="Riley R."/>
            <person name="LaButti K."/>
            <person name="Andreopoulos B."/>
            <person name="Lipzen A."/>
            <person name="Chen C."/>
            <person name="Yan M."/>
            <person name="Daum C."/>
            <person name="Ng V."/>
            <person name="Clum A."/>
            <person name="Steindorff A."/>
            <person name="Ohm R.A."/>
            <person name="Martin F."/>
            <person name="Silar P."/>
            <person name="Natvig D.O."/>
            <person name="Lalanne C."/>
            <person name="Gautier V."/>
            <person name="Ament-Velasquez S.L."/>
            <person name="Kruys A."/>
            <person name="Hutchinson M.I."/>
            <person name="Powell A.J."/>
            <person name="Barry K."/>
            <person name="Miller A.N."/>
            <person name="Grigoriev I.V."/>
            <person name="Debuchy R."/>
            <person name="Gladieux P."/>
            <person name="Hiltunen Thoren M."/>
            <person name="Johannesson H."/>
        </authorList>
    </citation>
    <scope>NUCLEOTIDE SEQUENCE</scope>
    <source>
        <strain evidence="1">CBS 123565</strain>
    </source>
</reference>